<dbReference type="EMBL" id="CACRXK020000802">
    <property type="protein sequence ID" value="CAB3984929.1"/>
    <property type="molecule type" value="Genomic_DNA"/>
</dbReference>
<feature type="compositionally biased region" description="Polar residues" evidence="1">
    <location>
        <begin position="984"/>
        <end position="1017"/>
    </location>
</feature>
<evidence type="ECO:0000313" key="2">
    <source>
        <dbReference type="EMBL" id="CAB3984929.1"/>
    </source>
</evidence>
<feature type="compositionally biased region" description="Polar residues" evidence="1">
    <location>
        <begin position="564"/>
        <end position="657"/>
    </location>
</feature>
<reference evidence="2" key="1">
    <citation type="submission" date="2020-04" db="EMBL/GenBank/DDBJ databases">
        <authorList>
            <person name="Alioto T."/>
            <person name="Alioto T."/>
            <person name="Gomez Garrido J."/>
        </authorList>
    </citation>
    <scope>NUCLEOTIDE SEQUENCE</scope>
    <source>
        <strain evidence="2">A484AB</strain>
    </source>
</reference>
<feature type="compositionally biased region" description="Polar residues" evidence="1">
    <location>
        <begin position="844"/>
        <end position="857"/>
    </location>
</feature>
<feature type="compositionally biased region" description="Polar residues" evidence="1">
    <location>
        <begin position="884"/>
        <end position="937"/>
    </location>
</feature>
<feature type="region of interest" description="Disordered" evidence="1">
    <location>
        <begin position="871"/>
        <end position="1139"/>
    </location>
</feature>
<feature type="region of interest" description="Disordered" evidence="1">
    <location>
        <begin position="564"/>
        <end position="857"/>
    </location>
</feature>
<sequence length="3743" mass="414253">MHQCQTIYDSVMPHNNTLACPPNEKVSLIAKMAGFSTANSMNSFAFSNCGSSKCTDTLPDSGCHGALYCINQGNRDVFTLCTDPESNFVVEDKGYTTHKGVNYLALYVKPLNTSSRHENWCRDYQRLCESYGKRPTGCGIAYSGDTSYSSCRDEYLSIMPVTNELGCGNNMDKVASMAQNAGMPSTTESFNFHICGSSCNKDFPVCGALKCLQYTHYTYHALCTGPLTSFTVLEERWTVFNNINFLVIKARLPRDRKSTQEDWCRDYTKLCESYGLRATGTDIIQDHEYTSCRDKYGSVMIDGVFFGSTPQSRIASIAQQARFASANTDNSFGLDKCTRCPTVLTISNCEGLGCIKPSRHDDVYTVCVKPQSMFDILERKTTTYNKKAYLVMKAKVMGGDVSNWAEEYSKTCSHYGRRNLACKNMQNTAPETTTYMPMSSTVQYTQYNSPRTTIYTPTSSTVEYSQSNSPDRTTTYTPTYSTVQYYQSNSPETTTYAPTSSTVKYSQSNSPETTTYTPTYSTVQYYQFNSPDTTTYAPTSSAVEYSQSNSPETTTYAPTRTIAEYSQSNSPETTAYAPTNSTVKYSQSNSPETTTYAPTNSTVEYSQSNSPETTTYAPTNSAVEYSQSNSPETTTYAPTSSTVEYSQSNSPETTTYAPTRGTVEYSQSNSPETATYAPTNSTVKYSQSNSPGTTTYAPTRGTVEYSQSNSPETTAHAPTNTIVEYSQFNSPETTTYAPTRGTVEYSQSNSPETTTYAPTNSTVQYSQSNSTETTTYAPTNSTVEYSQSNSPETTTYAPTRGTVEYPQSNSPETATYAPTNSTVKYSQSNSPGTTTYAPTRGTVEYSQSNSPETTAHAPTNTIVEYSQFNSPETTTYAPTRGTVEYSQSKSPETTTYAPTNSTVQYSQSNSTETTTYAPTNSTVEYSQSNSPETTTYAPTRGTVEYPQSNSPETATYAPTNSTVKYSQSNSPGTTTYAPTRGTVEYSQSNSPETTAHAPTNTIVEYSQFNSPETTTYAPTRGTVEYSQSKSPETTTYAPTNSTVQYSQSNSTETTTYAPTNSTVEYSQSNSPETTTYAPTRGTVEYSQSNSPETTTYAPTNITVEYSQSNSPGTTTYAPTSSTVKYPQSNSPETTTNAFFSSTPTGKVAIELMQDEIACNQADVLQTVALNAGFGNATTSNIYIPDSFKANFTPSTEVVYLLCEGSDSNFEVVSTKPSAVRGQEYLIIEATLPQNGLARHKSWCEDYKELCLSYGQRPVGCGTESGGSSHSACRDTYDAILPRDNAIGCPSNLGVISLANQTGYLNASVNNSFAFSICNESTCTKDYSNTIALYAQVTTRSIGRNQSLYTLCVGSNTSFIVESSRNVSYQGGAYKIIKARIPPNHISKQQTWCHDYQSLCNSYGWRPLMMSQDADVGCERNHGAISPTRDEVSSTEKVEYLVKTAGYENANVGNIFAFLEKCNDSCFADISDFSSATEPAMNLSKNLISQNNDVVFAVCINSDTNFHVLDSSRINYQNRSYLVLKTRIPSHGVSKYENWCVDYQRLCDEYEMRPVSILSRESNAESRDSHLGSCIPDYMSIVVPEDKNLTLFTREQISIMVNSAGYREASRDNSFAFSECNPKSCPRFLDSKCASGLDCLWNEPPQLYTVCTDSNSNFIAKQTRHIKHKGVPYLLIRSSIPENGISRNQNWCLDYKNLCNSFGMQSVVCENPQKVSISSSSNCSTDFANTSNSCELKNIDVLRKLVDESFIRNSSVFMPARCDNCNETMWKPCQSNSNCPDKVKTTLTFCTTLQSNFKVLETRQTDHQNVRLTIVKTKVISNDTSFHKNWGYDYNKMCLSLGKRPFSCREPGNTMQYKNQEEYNTFLSEGCSDILKLKLLPIQAGFSQVKNVMLFEGSLIPTEELVSRNLSKEFAESIPKKCCKCLNSSGNANPTSVPEKTLVTLIHKNTSFARTWKACVERGLGAQTLTQNCGMARDCFNDTRLANNTCEVISDCYHNNCTECCPCHIHQLHMSGCPAGKKCSSFNFSEEVYAFCSDFSASNFEVEDAREVMYADQSYTVVKAQIPSHGQSRSKTWCEDYKMLCQAIGKRPLGCGKEFEILKQSRDCRIRYDAIMMEGMSCPGSEEFAAVARHAGFPASVNESLGLWNCEMCSKNFSENWNRTYSPNGTNVTHYITNTSFDVYLLCTGSNSNFKVLEKRAVHHRGSPVSVVMTTIPHHGESLHENWCVDYSRLCQSYGLRPIGCGKSADNIEEHAQCRDGYNALMYSDDTIDCLEKFNVHEIAQSAGFTTATPQNSFIFKSCLAQHCTKFLPSAEHPFTPFMVNSTDRVFYILCASSDSAYDVIATKPVSIAEQDYLVIRAAIPVEGQSKHINWCEDYKRLCEGYAMKPLTCKHSSGEQRKCIYNFGSISKTNSDLACPAKTGVASIAKQAGFDHVNDTNSFAMDLCDVSKSCVAKMPNIKCADITHYDSWFETNATQVEFTRADYIVNTTKTILNALNETETIIVPEARHCLTVPSPPSGEPSYKIDGEKLTDIFKSNTCKWNFDLNGSGVSLFFFNVTVNQTFEHKIPRVETRCWFPSSNSLARMSGEANTVCIRSSSDTSFRVQSTHTTTNSGREYLIIQAKLLSAVSKSINWCMEYANLCKAFQSSPLACPRKFEFDTDYVKCLSRYGAIMMSDVDYACPSNGFVSQLARMAGYRRASLSNSFSLSNCNDAKCTSRLPLTGCSDAVHCLSHEVLHDHVYTACVVSNSDSNFNVIEKLEKRLYGYDYTMIRARLPVDGAPLFDTWCEDYQRLCQSFNLRPLYCTGGGLSANDYGVCKQKYSSVLSRKYNCPTEVYRMARTAGFVGPLSKNSFAFHRCTMCSKNFHASNCDKALNCLTTNVPLREVYTVCGGTETESSLQPLATKLVRHGRLRIRVVQAKVINQSSADSDWGKDYKNLCGFYNELPTGCGVVPGESSRGVSACESKYSSYVLHGDELGCNPNDVIAKLARNAGFVNARPSNSFGFSHCNGSSVSQLSSTCHRSLPCLTWTPENPIVYTVCVNKLIESNFEVLGAKSITFDHMDYLVLHAQIPEDGKSYKANWCQDYKELCVSYDMLPTGCGGDNTKHSNYSSCGAQYGSYMPANDILGCGDTKIVSSIAKKAGFKDAIPANSFVFHDCDACTSKLTNECDGALNCINNIVWQRQVYTVCVNPTTAFNVRSTSPTIFNNTNYLVLEAKLPSDGRAKSATWCREYEKLCKSYNARPLACHEEDNSMGCAKKYTAKESSFSCDGKDVSNIALQAGFSSAKQGNTFILNNCNSCSKELPSSGCDGALSCINSNPTDYVYVICTKETSSFKILDSRKVSISGAVYTVVSALLSERTSTTWCKDYSELCHTIGQSPAALHSGVVTEQLLKCRDDYDAVIQTSDIDAAHQMAAQAGYSEAEYGNTFAFKGCSYESCQNSPYSYNCSSSLYCLNGVTRNVYGLCIENTQASNFYVLENKTLYSNDTTYAVLKVRIPMHRLSKFESWCRDYERLCHAHNMRPLTSLSSRGCSVEYFSIYASKFSPGSLINVVHLAGFPNATTSDIYSLQKCSAQECGRQFEIPHCGSCTKSANQRRVFYAVCGSLDENLQTNFEIQNIRDVWFDAAFLVAQVRIPLHRQSKTENWCREYQTFCKSYDHQPYTSKSTIDACSWKYNATSYSTVISPGAIVERAGFNALTPACVSSLYDCNYCGQKLDSVKCPFEDCQAAMETCDDFYIICT</sequence>
<protein>
    <submittedName>
        <fullName evidence="2">Uncharacterized protein</fullName>
    </submittedName>
</protein>
<feature type="compositionally biased region" description="Polar residues" evidence="1">
    <location>
        <begin position="805"/>
        <end position="837"/>
    </location>
</feature>
<dbReference type="Proteomes" id="UP001152795">
    <property type="component" value="Unassembled WGS sequence"/>
</dbReference>
<proteinExistence type="predicted"/>
<feature type="compositionally biased region" description="Polar residues" evidence="1">
    <location>
        <begin position="744"/>
        <end position="797"/>
    </location>
</feature>
<keyword evidence="3" id="KW-1185">Reference proteome</keyword>
<dbReference type="OrthoDB" id="5959834at2759"/>
<comment type="caution">
    <text evidence="2">The sequence shown here is derived from an EMBL/GenBank/DDBJ whole genome shotgun (WGS) entry which is preliminary data.</text>
</comment>
<feature type="compositionally biased region" description="Polar residues" evidence="1">
    <location>
        <begin position="1024"/>
        <end position="1077"/>
    </location>
</feature>
<feature type="compositionally biased region" description="Polar residues" evidence="1">
    <location>
        <begin position="1084"/>
        <end position="1139"/>
    </location>
</feature>
<gene>
    <name evidence="2" type="ORF">PACLA_8A024981</name>
</gene>
<feature type="region of interest" description="Disordered" evidence="1">
    <location>
        <begin position="490"/>
        <end position="514"/>
    </location>
</feature>
<evidence type="ECO:0000256" key="1">
    <source>
        <dbReference type="SAM" id="MobiDB-lite"/>
    </source>
</evidence>
<accession>A0A6S7G799</accession>
<feature type="compositionally biased region" description="Polar residues" evidence="1">
    <location>
        <begin position="945"/>
        <end position="977"/>
    </location>
</feature>
<feature type="compositionally biased region" description="Polar residues" evidence="1">
    <location>
        <begin position="490"/>
        <end position="512"/>
    </location>
</feature>
<organism evidence="2 3">
    <name type="scientific">Paramuricea clavata</name>
    <name type="common">Red gorgonian</name>
    <name type="synonym">Violescent sea-whip</name>
    <dbReference type="NCBI Taxonomy" id="317549"/>
    <lineage>
        <taxon>Eukaryota</taxon>
        <taxon>Metazoa</taxon>
        <taxon>Cnidaria</taxon>
        <taxon>Anthozoa</taxon>
        <taxon>Octocorallia</taxon>
        <taxon>Malacalcyonacea</taxon>
        <taxon>Plexauridae</taxon>
        <taxon>Paramuricea</taxon>
    </lineage>
</organism>
<feature type="compositionally biased region" description="Polar residues" evidence="1">
    <location>
        <begin position="704"/>
        <end position="737"/>
    </location>
</feature>
<feature type="compositionally biased region" description="Polar residues" evidence="1">
    <location>
        <begin position="664"/>
        <end position="697"/>
    </location>
</feature>
<evidence type="ECO:0000313" key="3">
    <source>
        <dbReference type="Proteomes" id="UP001152795"/>
    </source>
</evidence>
<name>A0A6S7G799_PARCT</name>